<dbReference type="Proteomes" id="UP000576082">
    <property type="component" value="Unassembled WGS sequence"/>
</dbReference>
<evidence type="ECO:0000313" key="2">
    <source>
        <dbReference type="EMBL" id="NME71576.1"/>
    </source>
</evidence>
<name>A0A7X9XC99_9BACT</name>
<feature type="domain" description="DUF4178" evidence="1">
    <location>
        <begin position="28"/>
        <end position="171"/>
    </location>
</feature>
<dbReference type="Pfam" id="PF13785">
    <property type="entry name" value="DUF4178"/>
    <property type="match status" value="1"/>
</dbReference>
<evidence type="ECO:0000313" key="3">
    <source>
        <dbReference type="Proteomes" id="UP000576082"/>
    </source>
</evidence>
<accession>A0A7X9XC99</accession>
<proteinExistence type="predicted"/>
<organism evidence="2 3">
    <name type="scientific">Flammeovirga aprica JL-4</name>
    <dbReference type="NCBI Taxonomy" id="694437"/>
    <lineage>
        <taxon>Bacteria</taxon>
        <taxon>Pseudomonadati</taxon>
        <taxon>Bacteroidota</taxon>
        <taxon>Cytophagia</taxon>
        <taxon>Cytophagales</taxon>
        <taxon>Flammeovirgaceae</taxon>
        <taxon>Flammeovirga</taxon>
    </lineage>
</organism>
<comment type="caution">
    <text evidence="2">The sequence shown here is derived from an EMBL/GenBank/DDBJ whole genome shotgun (WGS) entry which is preliminary data.</text>
</comment>
<dbReference type="EMBL" id="JABANE010000104">
    <property type="protein sequence ID" value="NME71576.1"/>
    <property type="molecule type" value="Genomic_DNA"/>
</dbReference>
<dbReference type="InterPro" id="IPR025235">
    <property type="entry name" value="DUF4178"/>
</dbReference>
<sequence>MPFGFFKKKKKEESHYDPTNIGIVDLRKGYVLDFDLQTWEVTEMYEYDWGDNDFSYEFKLESPSDTVFLSVDIDDIVTGTVSRKIVWGRLPEEVEDGILQKGKPPKQITFEGVTYYRDSRSIGYWRNTEETDRKDSMEYMCWEYYDDTEKKVLTLERFGEEEFEASRGIVYPPDAFSNVLPVS</sequence>
<dbReference type="AlphaFoldDB" id="A0A7X9XC99"/>
<protein>
    <submittedName>
        <fullName evidence="2">DUF4178 domain-containing protein</fullName>
    </submittedName>
</protein>
<gene>
    <name evidence="2" type="ORF">HHU12_26650</name>
</gene>
<reference evidence="2 3" key="1">
    <citation type="submission" date="2020-04" db="EMBL/GenBank/DDBJ databases">
        <title>Flammeovirga sp. SR4, a novel species isolated from seawater.</title>
        <authorList>
            <person name="Wang X."/>
        </authorList>
    </citation>
    <scope>NUCLEOTIDE SEQUENCE [LARGE SCALE GENOMIC DNA]</scope>
    <source>
        <strain evidence="2 3">ATCC 23126</strain>
    </source>
</reference>
<keyword evidence="3" id="KW-1185">Reference proteome</keyword>
<evidence type="ECO:0000259" key="1">
    <source>
        <dbReference type="Pfam" id="PF13785"/>
    </source>
</evidence>
<dbReference type="RefSeq" id="WP_169659788.1">
    <property type="nucleotide sequence ID" value="NZ_JABANE010000104.1"/>
</dbReference>